<dbReference type="Proteomes" id="UP000281118">
    <property type="component" value="Unassembled WGS sequence"/>
</dbReference>
<dbReference type="Pfam" id="PF02771">
    <property type="entry name" value="Acyl-CoA_dh_N"/>
    <property type="match status" value="1"/>
</dbReference>
<organism evidence="8 9">
    <name type="scientific">Variovorax guangxiensis</name>
    <dbReference type="NCBI Taxonomy" id="1775474"/>
    <lineage>
        <taxon>Bacteria</taxon>
        <taxon>Pseudomonadati</taxon>
        <taxon>Pseudomonadota</taxon>
        <taxon>Betaproteobacteria</taxon>
        <taxon>Burkholderiales</taxon>
        <taxon>Comamonadaceae</taxon>
        <taxon>Variovorax</taxon>
    </lineage>
</organism>
<dbReference type="PANTHER" id="PTHR43884">
    <property type="entry name" value="ACYL-COA DEHYDROGENASE"/>
    <property type="match status" value="1"/>
</dbReference>
<keyword evidence="3" id="KW-0285">Flavoprotein</keyword>
<evidence type="ECO:0000259" key="5">
    <source>
        <dbReference type="Pfam" id="PF00441"/>
    </source>
</evidence>
<dbReference type="InterPro" id="IPR046373">
    <property type="entry name" value="Acyl-CoA_Oxase/DH_mid-dom_sf"/>
</dbReference>
<dbReference type="InterPro" id="IPR036250">
    <property type="entry name" value="AcylCo_DH-like_C"/>
</dbReference>
<sequence>MNFSLNEDQRSLVAAIERLCEDFPIDYWRDHDDRAVFPHEFHRAVAESGWLGIAMPEAQGGAGLGITEAALMMRAISASGAGMSGASSVHMNIFGLNPVVVFGSEEQRQRFLPPLIAGTEKACFAVTEPDAGLDTTSLKTQAVRQPEGGYVLHGRKIWISTAQVADRMLILTRTTPLDQVKKPTQGLTLFYTPLDRARVEVREIHKLGRAAVDSNMLFIDGLEVPEEDRIGEEGRGFEYILHGLNPERILIAAEAIGIGRAALRIASQYAQERVVFGRPIGQNQGVAHPLARAWANLEAADLMMLKAATLYDAGEPCGIEANAAKYLAAEAAHDACQNAVLTLGGMGYAKEYHVERLLRESYIPRIAPVSPQMILNFIAEKALGLPKSY</sequence>
<dbReference type="Gene3D" id="1.10.540.10">
    <property type="entry name" value="Acyl-CoA dehydrogenase/oxidase, N-terminal domain"/>
    <property type="match status" value="1"/>
</dbReference>
<protein>
    <submittedName>
        <fullName evidence="8">Acyl-CoA dehydrogenase</fullName>
    </submittedName>
</protein>
<dbReference type="InterPro" id="IPR037069">
    <property type="entry name" value="AcylCoA_DH/ox_N_sf"/>
</dbReference>
<gene>
    <name evidence="8" type="ORF">EJP67_21545</name>
</gene>
<dbReference type="Gene3D" id="1.20.140.10">
    <property type="entry name" value="Butyryl-CoA Dehydrogenase, subunit A, domain 3"/>
    <property type="match status" value="1"/>
</dbReference>
<evidence type="ECO:0000313" key="8">
    <source>
        <dbReference type="EMBL" id="RUR69644.1"/>
    </source>
</evidence>
<dbReference type="InterPro" id="IPR006091">
    <property type="entry name" value="Acyl-CoA_Oxase/DH_mid-dom"/>
</dbReference>
<dbReference type="RefSeq" id="WP_126023740.1">
    <property type="nucleotide sequence ID" value="NZ_RXFT01000009.1"/>
</dbReference>
<dbReference type="SUPFAM" id="SSF56645">
    <property type="entry name" value="Acyl-CoA dehydrogenase NM domain-like"/>
    <property type="match status" value="1"/>
</dbReference>
<name>A0A433MP87_9BURK</name>
<dbReference type="PANTHER" id="PTHR43884:SF12">
    <property type="entry name" value="ISOVALERYL-COA DEHYDROGENASE, MITOCHONDRIAL-RELATED"/>
    <property type="match status" value="1"/>
</dbReference>
<dbReference type="Pfam" id="PF00441">
    <property type="entry name" value="Acyl-CoA_dh_1"/>
    <property type="match status" value="1"/>
</dbReference>
<dbReference type="GO" id="GO:0003995">
    <property type="term" value="F:acyl-CoA dehydrogenase activity"/>
    <property type="evidence" value="ECO:0007669"/>
    <property type="project" value="TreeGrafter"/>
</dbReference>
<evidence type="ECO:0000256" key="1">
    <source>
        <dbReference type="ARBA" id="ARBA00001974"/>
    </source>
</evidence>
<proteinExistence type="inferred from homology"/>
<feature type="domain" description="Acyl-CoA dehydrogenase/oxidase C-terminal" evidence="5">
    <location>
        <begin position="234"/>
        <end position="381"/>
    </location>
</feature>
<evidence type="ECO:0000256" key="2">
    <source>
        <dbReference type="ARBA" id="ARBA00009347"/>
    </source>
</evidence>
<comment type="cofactor">
    <cofactor evidence="1">
        <name>FAD</name>
        <dbReference type="ChEBI" id="CHEBI:57692"/>
    </cofactor>
</comment>
<dbReference type="Gene3D" id="2.40.110.10">
    <property type="entry name" value="Butyryl-CoA Dehydrogenase, subunit A, domain 2"/>
    <property type="match status" value="1"/>
</dbReference>
<comment type="caution">
    <text evidence="8">The sequence shown here is derived from an EMBL/GenBank/DDBJ whole genome shotgun (WGS) entry which is preliminary data.</text>
</comment>
<evidence type="ECO:0000313" key="9">
    <source>
        <dbReference type="Proteomes" id="UP000281118"/>
    </source>
</evidence>
<keyword evidence="4" id="KW-0274">FAD</keyword>
<feature type="domain" description="Acyl-CoA oxidase/dehydrogenase middle" evidence="6">
    <location>
        <begin position="123"/>
        <end position="220"/>
    </location>
</feature>
<reference evidence="8 9" key="1">
    <citation type="submission" date="2018-12" db="EMBL/GenBank/DDBJ databases">
        <title>The genome sequences of Variovorax guangxiensis DSM 27352.</title>
        <authorList>
            <person name="Gao J."/>
            <person name="Sun J."/>
        </authorList>
    </citation>
    <scope>NUCLEOTIDE SEQUENCE [LARGE SCALE GENOMIC DNA]</scope>
    <source>
        <strain evidence="8 9">DSM 27352</strain>
    </source>
</reference>
<dbReference type="InterPro" id="IPR009075">
    <property type="entry name" value="AcylCo_DH/oxidase_C"/>
</dbReference>
<dbReference type="InterPro" id="IPR013786">
    <property type="entry name" value="AcylCoA_DH/ox_N"/>
</dbReference>
<evidence type="ECO:0000256" key="4">
    <source>
        <dbReference type="ARBA" id="ARBA00022827"/>
    </source>
</evidence>
<dbReference type="Pfam" id="PF02770">
    <property type="entry name" value="Acyl-CoA_dh_M"/>
    <property type="match status" value="1"/>
</dbReference>
<dbReference type="PIRSF" id="PIRSF016578">
    <property type="entry name" value="HsaA"/>
    <property type="match status" value="1"/>
</dbReference>
<dbReference type="GO" id="GO:0050660">
    <property type="term" value="F:flavin adenine dinucleotide binding"/>
    <property type="evidence" value="ECO:0007669"/>
    <property type="project" value="InterPro"/>
</dbReference>
<dbReference type="EMBL" id="RXFT01000009">
    <property type="protein sequence ID" value="RUR69644.1"/>
    <property type="molecule type" value="Genomic_DNA"/>
</dbReference>
<dbReference type="SUPFAM" id="SSF47203">
    <property type="entry name" value="Acyl-CoA dehydrogenase C-terminal domain-like"/>
    <property type="match status" value="1"/>
</dbReference>
<dbReference type="OrthoDB" id="9769473at2"/>
<evidence type="ECO:0000259" key="6">
    <source>
        <dbReference type="Pfam" id="PF02770"/>
    </source>
</evidence>
<comment type="similarity">
    <text evidence="2">Belongs to the acyl-CoA dehydrogenase family.</text>
</comment>
<evidence type="ECO:0000259" key="7">
    <source>
        <dbReference type="Pfam" id="PF02771"/>
    </source>
</evidence>
<dbReference type="InterPro" id="IPR009100">
    <property type="entry name" value="AcylCoA_DH/oxidase_NM_dom_sf"/>
</dbReference>
<feature type="domain" description="Acyl-CoA dehydrogenase/oxidase N-terminal" evidence="7">
    <location>
        <begin position="6"/>
        <end position="118"/>
    </location>
</feature>
<evidence type="ECO:0000256" key="3">
    <source>
        <dbReference type="ARBA" id="ARBA00022630"/>
    </source>
</evidence>
<dbReference type="FunFam" id="1.20.140.10:FF:000012">
    <property type="entry name" value="Acyl-CoA dehydrogenase fadE12"/>
    <property type="match status" value="1"/>
</dbReference>
<dbReference type="AlphaFoldDB" id="A0A433MP87"/>
<accession>A0A433MP87</accession>